<feature type="region of interest" description="Disordered" evidence="1">
    <location>
        <begin position="131"/>
        <end position="163"/>
    </location>
</feature>
<dbReference type="AlphaFoldDB" id="A0A919C126"/>
<protein>
    <submittedName>
        <fullName evidence="3">Uncharacterized protein</fullName>
    </submittedName>
</protein>
<feature type="transmembrane region" description="Helical" evidence="2">
    <location>
        <begin position="12"/>
        <end position="31"/>
    </location>
</feature>
<feature type="transmembrane region" description="Helical" evidence="2">
    <location>
        <begin position="76"/>
        <end position="97"/>
    </location>
</feature>
<feature type="transmembrane region" description="Helical" evidence="2">
    <location>
        <begin position="43"/>
        <end position="64"/>
    </location>
</feature>
<evidence type="ECO:0000313" key="3">
    <source>
        <dbReference type="EMBL" id="GHG40659.1"/>
    </source>
</evidence>
<keyword evidence="2" id="KW-0812">Transmembrane</keyword>
<name>A0A919C126_9ACTN</name>
<evidence type="ECO:0000313" key="4">
    <source>
        <dbReference type="Proteomes" id="UP000619355"/>
    </source>
</evidence>
<comment type="caution">
    <text evidence="3">The sequence shown here is derived from an EMBL/GenBank/DDBJ whole genome shotgun (WGS) entry which is preliminary data.</text>
</comment>
<dbReference type="Proteomes" id="UP000619355">
    <property type="component" value="Unassembled WGS sequence"/>
</dbReference>
<organism evidence="3 4">
    <name type="scientific">Streptomyces capoamus</name>
    <dbReference type="NCBI Taxonomy" id="68183"/>
    <lineage>
        <taxon>Bacteria</taxon>
        <taxon>Bacillati</taxon>
        <taxon>Actinomycetota</taxon>
        <taxon>Actinomycetes</taxon>
        <taxon>Kitasatosporales</taxon>
        <taxon>Streptomycetaceae</taxon>
        <taxon>Streptomyces</taxon>
    </lineage>
</organism>
<feature type="transmembrane region" description="Helical" evidence="2">
    <location>
        <begin position="103"/>
        <end position="122"/>
    </location>
</feature>
<proteinExistence type="predicted"/>
<sequence>MARSDNRSDTELGCAVLLGLVLVGAVCWLVYQAVLWVVAEWRWAWFAGCAVAVPGAAYAIVCAWREERPFVPSRQLEAWTTAVATALAAAAPLVVLLKGWPTAIVALLVAAGSAAAVAYVPWWDDYARTTATAGPGRRPAGEDKVPAAEDGDPLPVVAASEAE</sequence>
<gene>
    <name evidence="3" type="ORF">GCM10018980_15100</name>
</gene>
<evidence type="ECO:0000256" key="1">
    <source>
        <dbReference type="SAM" id="MobiDB-lite"/>
    </source>
</evidence>
<keyword evidence="2" id="KW-0472">Membrane</keyword>
<keyword evidence="2" id="KW-1133">Transmembrane helix</keyword>
<dbReference type="EMBL" id="BNBF01000003">
    <property type="protein sequence ID" value="GHG40659.1"/>
    <property type="molecule type" value="Genomic_DNA"/>
</dbReference>
<reference evidence="4" key="1">
    <citation type="journal article" date="2019" name="Int. J. Syst. Evol. Microbiol.">
        <title>The Global Catalogue of Microorganisms (GCM) 10K type strain sequencing project: providing services to taxonomists for standard genome sequencing and annotation.</title>
        <authorList>
            <consortium name="The Broad Institute Genomics Platform"/>
            <consortium name="The Broad Institute Genome Sequencing Center for Infectious Disease"/>
            <person name="Wu L."/>
            <person name="Ma J."/>
        </authorList>
    </citation>
    <scope>NUCLEOTIDE SEQUENCE [LARGE SCALE GENOMIC DNA]</scope>
    <source>
        <strain evidence="4">JCM 4253</strain>
    </source>
</reference>
<dbReference type="RefSeq" id="WP_189979461.1">
    <property type="nucleotide sequence ID" value="NZ_BNBF01000003.1"/>
</dbReference>
<keyword evidence="4" id="KW-1185">Reference proteome</keyword>
<accession>A0A919C126</accession>
<evidence type="ECO:0000256" key="2">
    <source>
        <dbReference type="SAM" id="Phobius"/>
    </source>
</evidence>